<dbReference type="VEuPathDB" id="FungiDB:CPSG_05397"/>
<accession>E9D7A1</accession>
<gene>
    <name evidence="1" type="ORF">CPSG_05397</name>
</gene>
<protein>
    <submittedName>
        <fullName evidence="1">Predicted protein</fullName>
    </submittedName>
</protein>
<reference evidence="2" key="2">
    <citation type="submission" date="2010-03" db="EMBL/GenBank/DDBJ databases">
        <title>The genome sequence of Coccidioides posadasii strain Silveira.</title>
        <authorList>
            <consortium name="The Broad Institute Genome Sequencing Center for Infectious Disease"/>
            <person name="Neafsey D."/>
            <person name="Orbach M."/>
            <person name="Henn M.R."/>
            <person name="Cole G.T."/>
            <person name="Galgiani J."/>
            <person name="Gardner M.J."/>
            <person name="Kirkland T.N."/>
            <person name="Taylor J.W."/>
            <person name="Young S.K."/>
            <person name="Zeng Q."/>
            <person name="Koehrsen M."/>
            <person name="Alvarado L."/>
            <person name="Berlin A."/>
            <person name="Borenstein D."/>
            <person name="Chapman S.B."/>
            <person name="Chen Z."/>
            <person name="Engels R."/>
            <person name="Freedman E."/>
            <person name="Gellesch M."/>
            <person name="Goldberg J."/>
            <person name="Griggs A."/>
            <person name="Gujja S."/>
            <person name="Heilman E."/>
            <person name="Heiman D."/>
            <person name="Howarth C."/>
            <person name="Jen D."/>
            <person name="Larson L."/>
            <person name="Mehta T."/>
            <person name="Neiman D."/>
            <person name="Park D."/>
            <person name="Pearson M."/>
            <person name="Richards J."/>
            <person name="Roberts A."/>
            <person name="Saif S."/>
            <person name="Shea T."/>
            <person name="Shenoy N."/>
            <person name="Sisk P."/>
            <person name="Stolte C."/>
            <person name="Sykes S."/>
            <person name="Walk T."/>
            <person name="White J."/>
            <person name="Yandava C."/>
            <person name="Haas B."/>
            <person name="Nusbaum C."/>
            <person name="Birren B."/>
        </authorList>
    </citation>
    <scope>NUCLEOTIDE SEQUENCE [LARGE SCALE GENOMIC DNA]</scope>
    <source>
        <strain evidence="2">RMSCC 757 / Silveira</strain>
    </source>
</reference>
<reference evidence="2" key="1">
    <citation type="journal article" date="2010" name="Genome Res.">
        <title>Population genomic sequencing of Coccidioides fungi reveals recent hybridization and transposon control.</title>
        <authorList>
            <person name="Neafsey D.E."/>
            <person name="Barker B.M."/>
            <person name="Sharpton T.J."/>
            <person name="Stajich J.E."/>
            <person name="Park D.J."/>
            <person name="Whiston E."/>
            <person name="Hung C.-Y."/>
            <person name="McMahan C."/>
            <person name="White J."/>
            <person name="Sykes S."/>
            <person name="Heiman D."/>
            <person name="Young S."/>
            <person name="Zeng Q."/>
            <person name="Abouelleil A."/>
            <person name="Aftuck L."/>
            <person name="Bessette D."/>
            <person name="Brown A."/>
            <person name="FitzGerald M."/>
            <person name="Lui A."/>
            <person name="Macdonald J.P."/>
            <person name="Priest M."/>
            <person name="Orbach M.J."/>
            <person name="Galgiani J.N."/>
            <person name="Kirkland T.N."/>
            <person name="Cole G.T."/>
            <person name="Birren B.W."/>
            <person name="Henn M.R."/>
            <person name="Taylor J.W."/>
            <person name="Rounsley S.D."/>
        </authorList>
    </citation>
    <scope>NUCLEOTIDE SEQUENCE [LARGE SCALE GENOMIC DNA]</scope>
    <source>
        <strain evidence="2">RMSCC 757 / Silveira</strain>
    </source>
</reference>
<proteinExistence type="predicted"/>
<sequence length="88" mass="10320">MGGFGILDRPLFKLNETRVTIETLTLVKLIKGHFINVDYDRRISFDVWQPCMGCWFLEQPDQPQKHVWRKGNWGLAGEQENPESMIRS</sequence>
<name>E9D7A1_COCPS</name>
<organism evidence="2">
    <name type="scientific">Coccidioides posadasii (strain RMSCC 757 / Silveira)</name>
    <name type="common">Valley fever fungus</name>
    <dbReference type="NCBI Taxonomy" id="443226"/>
    <lineage>
        <taxon>Eukaryota</taxon>
        <taxon>Fungi</taxon>
        <taxon>Dikarya</taxon>
        <taxon>Ascomycota</taxon>
        <taxon>Pezizomycotina</taxon>
        <taxon>Eurotiomycetes</taxon>
        <taxon>Eurotiomycetidae</taxon>
        <taxon>Onygenales</taxon>
        <taxon>Onygenaceae</taxon>
        <taxon>Coccidioides</taxon>
    </lineage>
</organism>
<evidence type="ECO:0000313" key="1">
    <source>
        <dbReference type="EMBL" id="EFW17760.1"/>
    </source>
</evidence>
<dbReference type="HOGENOM" id="CLU_2468913_0_0_1"/>
<dbReference type="AlphaFoldDB" id="E9D7A1"/>
<keyword evidence="2" id="KW-1185">Reference proteome</keyword>
<evidence type="ECO:0000313" key="2">
    <source>
        <dbReference type="Proteomes" id="UP000002497"/>
    </source>
</evidence>
<dbReference type="Proteomes" id="UP000002497">
    <property type="component" value="Unassembled WGS sequence"/>
</dbReference>
<dbReference type="EMBL" id="GL636493">
    <property type="protein sequence ID" value="EFW17760.1"/>
    <property type="molecule type" value="Genomic_DNA"/>
</dbReference>